<comment type="caution">
    <text evidence="1">The sequence shown here is derived from an EMBL/GenBank/DDBJ whole genome shotgun (WGS) entry which is preliminary data.</text>
</comment>
<reference evidence="1 2" key="1">
    <citation type="submission" date="2019-03" db="EMBL/GenBank/DDBJ databases">
        <title>Single cell metagenomics reveals metabolic interactions within the superorganism composed of flagellate Streblomastix strix and complex community of Bacteroidetes bacteria on its surface.</title>
        <authorList>
            <person name="Treitli S.C."/>
            <person name="Kolisko M."/>
            <person name="Husnik F."/>
            <person name="Keeling P."/>
            <person name="Hampl V."/>
        </authorList>
    </citation>
    <scope>NUCLEOTIDE SEQUENCE [LARGE SCALE GENOMIC DNA]</scope>
    <source>
        <strain evidence="1">ST1C</strain>
    </source>
</reference>
<protein>
    <submittedName>
        <fullName evidence="1">Uncharacterized protein</fullName>
    </submittedName>
</protein>
<dbReference type="EMBL" id="SNRW01001522">
    <property type="protein sequence ID" value="KAA6396083.1"/>
    <property type="molecule type" value="Genomic_DNA"/>
</dbReference>
<evidence type="ECO:0000313" key="2">
    <source>
        <dbReference type="Proteomes" id="UP000324800"/>
    </source>
</evidence>
<name>A0A5J4WMM0_9EUKA</name>
<evidence type="ECO:0000313" key="1">
    <source>
        <dbReference type="EMBL" id="KAA6396083.1"/>
    </source>
</evidence>
<sequence length="109" mass="12396">MLNIYILTAPPNVSECPLLVKLDYKIQTSLSPIEVINDPPRFLDDDKYVDRKDEDVDGVFSNKLYQKSAVESNDGTRMVPQLIIVVLRSFNEKVGSDYVIGNQLLKYCL</sequence>
<accession>A0A5J4WMM0</accession>
<gene>
    <name evidence="1" type="ORF">EZS28_008393</name>
</gene>
<dbReference type="AlphaFoldDB" id="A0A5J4WMM0"/>
<organism evidence="1 2">
    <name type="scientific">Streblomastix strix</name>
    <dbReference type="NCBI Taxonomy" id="222440"/>
    <lineage>
        <taxon>Eukaryota</taxon>
        <taxon>Metamonada</taxon>
        <taxon>Preaxostyla</taxon>
        <taxon>Oxymonadida</taxon>
        <taxon>Streblomastigidae</taxon>
        <taxon>Streblomastix</taxon>
    </lineage>
</organism>
<dbReference type="Proteomes" id="UP000324800">
    <property type="component" value="Unassembled WGS sequence"/>
</dbReference>
<proteinExistence type="predicted"/>